<feature type="domain" description="Carrier" evidence="1">
    <location>
        <begin position="4"/>
        <end position="79"/>
    </location>
</feature>
<dbReference type="Proteomes" id="UP001162960">
    <property type="component" value="Chromosome"/>
</dbReference>
<dbReference type="AlphaFoldDB" id="A0A679HH18"/>
<dbReference type="Proteomes" id="UP000500882">
    <property type="component" value="Chromosome"/>
</dbReference>
<dbReference type="Gene3D" id="1.10.1200.10">
    <property type="entry name" value="ACP-like"/>
    <property type="match status" value="1"/>
</dbReference>
<sequence length="79" mass="8664">MKKNEILAKLQDIIRETVDNEDIEITNATVATDVDGWDSLAQVMIVGEIRNEFGVKLTSTEVTSLENVGAMVEAIASRL</sequence>
<evidence type="ECO:0000313" key="3">
    <source>
        <dbReference type="EMBL" id="UYU90417.1"/>
    </source>
</evidence>
<dbReference type="Pfam" id="PF00550">
    <property type="entry name" value="PP-binding"/>
    <property type="match status" value="1"/>
</dbReference>
<organism evidence="2 4">
    <name type="scientific">Bacteroides thetaiotaomicron</name>
    <dbReference type="NCBI Taxonomy" id="818"/>
    <lineage>
        <taxon>Bacteria</taxon>
        <taxon>Pseudomonadati</taxon>
        <taxon>Bacteroidota</taxon>
        <taxon>Bacteroidia</taxon>
        <taxon>Bacteroidales</taxon>
        <taxon>Bacteroidaceae</taxon>
        <taxon>Bacteroides</taxon>
    </lineage>
</organism>
<evidence type="ECO:0000313" key="2">
    <source>
        <dbReference type="EMBL" id="BCA50316.1"/>
    </source>
</evidence>
<dbReference type="SUPFAM" id="SSF47336">
    <property type="entry name" value="ACP-like"/>
    <property type="match status" value="1"/>
</dbReference>
<dbReference type="EMBL" id="CP083685">
    <property type="protein sequence ID" value="UYU90417.1"/>
    <property type="molecule type" value="Genomic_DNA"/>
</dbReference>
<evidence type="ECO:0000259" key="1">
    <source>
        <dbReference type="PROSITE" id="PS50075"/>
    </source>
</evidence>
<reference evidence="2 4" key="1">
    <citation type="submission" date="2020-02" db="EMBL/GenBank/DDBJ databases">
        <title>Whole-genome sequencing and comparative analysis of the genomes of Bacteroides thetaiotaomicron and Escherichia coli isolated from a healthy resident in Vietnam.</title>
        <authorList>
            <person name="Mohsin M."/>
            <person name="Tanaka K."/>
            <person name="Kawahara R."/>
            <person name="Kondo S."/>
            <person name="Noguchi H."/>
            <person name="Motooka D."/>
            <person name="Nakamura S."/>
            <person name="Khong D.T."/>
            <person name="Nguyen T.N."/>
            <person name="Tran H.T."/>
            <person name="Yamamoto Y."/>
        </authorList>
    </citation>
    <scope>NUCLEOTIDE SEQUENCE [LARGE SCALE GENOMIC DNA]</scope>
    <source>
        <strain evidence="2 4">F9-2</strain>
    </source>
</reference>
<evidence type="ECO:0000313" key="4">
    <source>
        <dbReference type="Proteomes" id="UP000500882"/>
    </source>
</evidence>
<dbReference type="PROSITE" id="PS50075">
    <property type="entry name" value="CARRIER"/>
    <property type="match status" value="1"/>
</dbReference>
<name>A0A679HH18_BACT4</name>
<dbReference type="InterPro" id="IPR009081">
    <property type="entry name" value="PP-bd_ACP"/>
</dbReference>
<dbReference type="EMBL" id="AP022660">
    <property type="protein sequence ID" value="BCA50316.1"/>
    <property type="molecule type" value="Genomic_DNA"/>
</dbReference>
<dbReference type="InterPro" id="IPR036736">
    <property type="entry name" value="ACP-like_sf"/>
</dbReference>
<proteinExistence type="predicted"/>
<dbReference type="RefSeq" id="WP_022471264.1">
    <property type="nucleotide sequence ID" value="NZ_AP022660.1"/>
</dbReference>
<gene>
    <name evidence="2" type="ORF">BatF92_22580</name>
    <name evidence="3" type="ORF">KQP74_21190</name>
</gene>
<protein>
    <submittedName>
        <fullName evidence="2">Acyl carrier protein</fullName>
    </submittedName>
</protein>
<accession>A0A679HH18</accession>
<reference evidence="3" key="2">
    <citation type="submission" date="2021-06" db="EMBL/GenBank/DDBJ databases">
        <title>Interrogation of the integrated mobile genetic elements in gut-associated Bacteroides with a consensus prediction approach.</title>
        <authorList>
            <person name="Campbell D.E."/>
            <person name="Leigh J.R."/>
            <person name="Kim T."/>
            <person name="England W."/>
            <person name="Whitaker R.J."/>
            <person name="Degnan P.H."/>
        </authorList>
    </citation>
    <scope>NUCLEOTIDE SEQUENCE</scope>
    <source>
        <strain evidence="3">VPI-3443</strain>
    </source>
</reference>